<feature type="transmembrane region" description="Helical" evidence="5">
    <location>
        <begin position="335"/>
        <end position="353"/>
    </location>
</feature>
<evidence type="ECO:0000256" key="2">
    <source>
        <dbReference type="ARBA" id="ARBA00022692"/>
    </source>
</evidence>
<dbReference type="CDD" id="cd17393">
    <property type="entry name" value="MFS_MosC_like"/>
    <property type="match status" value="1"/>
</dbReference>
<evidence type="ECO:0000256" key="5">
    <source>
        <dbReference type="SAM" id="Phobius"/>
    </source>
</evidence>
<dbReference type="SUPFAM" id="SSF103473">
    <property type="entry name" value="MFS general substrate transporter"/>
    <property type="match status" value="1"/>
</dbReference>
<dbReference type="GO" id="GO:0022857">
    <property type="term" value="F:transmembrane transporter activity"/>
    <property type="evidence" value="ECO:0007669"/>
    <property type="project" value="InterPro"/>
</dbReference>
<dbReference type="PANTHER" id="PTHR23514">
    <property type="entry name" value="BYPASS OF STOP CODON PROTEIN 6"/>
    <property type="match status" value="1"/>
</dbReference>
<accession>A6W5R6</accession>
<dbReference type="RefSeq" id="WP_012085003.1">
    <property type="nucleotide sequence ID" value="NC_009664.2"/>
</dbReference>
<evidence type="ECO:0000313" key="7">
    <source>
        <dbReference type="EMBL" id="ABS02155.1"/>
    </source>
</evidence>
<dbReference type="PANTHER" id="PTHR23514:SF13">
    <property type="entry name" value="INNER MEMBRANE PROTEIN YBJJ"/>
    <property type="match status" value="1"/>
</dbReference>
<keyword evidence="8" id="KW-1185">Reference proteome</keyword>
<feature type="transmembrane region" description="Helical" evidence="5">
    <location>
        <begin position="365"/>
        <end position="387"/>
    </location>
</feature>
<feature type="domain" description="Major facilitator superfamily (MFS) profile" evidence="6">
    <location>
        <begin position="11"/>
        <end position="392"/>
    </location>
</feature>
<dbReference type="HOGENOM" id="CLU_035309_0_0_11"/>
<name>A6W5R6_KINRD</name>
<dbReference type="GO" id="GO:0005886">
    <property type="term" value="C:plasma membrane"/>
    <property type="evidence" value="ECO:0007669"/>
    <property type="project" value="UniProtKB-SubCell"/>
</dbReference>
<evidence type="ECO:0000256" key="1">
    <source>
        <dbReference type="ARBA" id="ARBA00004651"/>
    </source>
</evidence>
<dbReference type="OrthoDB" id="9809599at2"/>
<organism evidence="7 8">
    <name type="scientific">Kineococcus radiotolerans (strain ATCC BAA-149 / DSM 14245 / SRS30216)</name>
    <dbReference type="NCBI Taxonomy" id="266940"/>
    <lineage>
        <taxon>Bacteria</taxon>
        <taxon>Bacillati</taxon>
        <taxon>Actinomycetota</taxon>
        <taxon>Actinomycetes</taxon>
        <taxon>Kineosporiales</taxon>
        <taxon>Kineosporiaceae</taxon>
        <taxon>Kineococcus</taxon>
    </lineage>
</organism>
<gene>
    <name evidence="7" type="ordered locus">Krad_0666</name>
</gene>
<dbReference type="Pfam" id="PF07690">
    <property type="entry name" value="MFS_1"/>
    <property type="match status" value="1"/>
</dbReference>
<dbReference type="Gene3D" id="1.20.1250.20">
    <property type="entry name" value="MFS general substrate transporter like domains"/>
    <property type="match status" value="1"/>
</dbReference>
<evidence type="ECO:0000313" key="8">
    <source>
        <dbReference type="Proteomes" id="UP000001116"/>
    </source>
</evidence>
<evidence type="ECO:0000256" key="3">
    <source>
        <dbReference type="ARBA" id="ARBA00022989"/>
    </source>
</evidence>
<dbReference type="eggNOG" id="COG0738">
    <property type="taxonomic scope" value="Bacteria"/>
</dbReference>
<evidence type="ECO:0000259" key="6">
    <source>
        <dbReference type="PROSITE" id="PS50850"/>
    </source>
</evidence>
<sequence>MSAPSPAALRARTAVYAAFVLNGAFMSAWVSRIPSVRDTLGLSNSGMSVLLLAFSLGSVVAMPIAGAVVLRLGRARTVLGGAVTVALGLLLVSVAVDGLGSVVPAAVGLVVAGAGVASWDVAMNVEGSAVERRLDRAIMSRFHAAWSLGTVTSAGLAVLLLALGVPTWAHLCAVAVLAVAGTVLATRSFLGEPAPEAGAGEPAGISLGQAWREPRTLLIGLLVLCVAFVEGTANDWLALGVVDGHGAAHSVGVAGYTVFVVAMTCGRLLGPQLLDRFGRVPALRLSAAVAAAGVGVFVLAPNVAVAMAGALLWGLGAALGFPTGMSAAGDEEASAAVRVSVVSSVGYTAFLAGPPLLGLLADRTGVVHAVTAAAVASVVALFVASAAEPHADGVALGAGRREAEGKLSS</sequence>
<feature type="transmembrane region" description="Helical" evidence="5">
    <location>
        <begin position="168"/>
        <end position="186"/>
    </location>
</feature>
<keyword evidence="2 5" id="KW-0812">Transmembrane</keyword>
<protein>
    <submittedName>
        <fullName evidence="7">Major facilitator superfamily MFS_1</fullName>
    </submittedName>
</protein>
<dbReference type="STRING" id="266940.Krad_0666"/>
<dbReference type="InterPro" id="IPR036259">
    <property type="entry name" value="MFS_trans_sf"/>
</dbReference>
<comment type="subcellular location">
    <subcellularLocation>
        <location evidence="1">Cell membrane</location>
        <topology evidence="1">Multi-pass membrane protein</topology>
    </subcellularLocation>
</comment>
<dbReference type="KEGG" id="kra:Krad_0666"/>
<feature type="transmembrane region" description="Helical" evidence="5">
    <location>
        <begin position="282"/>
        <end position="315"/>
    </location>
</feature>
<feature type="transmembrane region" description="Helical" evidence="5">
    <location>
        <begin position="143"/>
        <end position="162"/>
    </location>
</feature>
<dbReference type="PROSITE" id="PS50850">
    <property type="entry name" value="MFS"/>
    <property type="match status" value="1"/>
</dbReference>
<keyword evidence="4 5" id="KW-0472">Membrane</keyword>
<keyword evidence="3 5" id="KW-1133">Transmembrane helix</keyword>
<evidence type="ECO:0000256" key="4">
    <source>
        <dbReference type="ARBA" id="ARBA00023136"/>
    </source>
</evidence>
<dbReference type="InterPro" id="IPR051788">
    <property type="entry name" value="MFS_Transporter"/>
</dbReference>
<feature type="transmembrane region" description="Helical" evidence="5">
    <location>
        <begin position="50"/>
        <end position="70"/>
    </location>
</feature>
<feature type="transmembrane region" description="Helical" evidence="5">
    <location>
        <begin position="102"/>
        <end position="122"/>
    </location>
</feature>
<dbReference type="EMBL" id="CP000750">
    <property type="protein sequence ID" value="ABS02155.1"/>
    <property type="molecule type" value="Genomic_DNA"/>
</dbReference>
<dbReference type="InterPro" id="IPR011701">
    <property type="entry name" value="MFS"/>
</dbReference>
<dbReference type="Proteomes" id="UP000001116">
    <property type="component" value="Chromosome"/>
</dbReference>
<proteinExistence type="predicted"/>
<feature type="transmembrane region" description="Helical" evidence="5">
    <location>
        <begin position="77"/>
        <end position="96"/>
    </location>
</feature>
<reference evidence="8" key="1">
    <citation type="journal article" date="2008" name="PLoS ONE">
        <title>Survival in nuclear waste, extreme resistance, and potential applications gleaned from the genome sequence of Kineococcus radiotolerans SRS30216.</title>
        <authorList>
            <person name="Bagwell C.E."/>
            <person name="Bhat S."/>
            <person name="Hawkins G.M."/>
            <person name="Smith B.W."/>
            <person name="Biswas T."/>
            <person name="Hoover T.R."/>
            <person name="Saunders E."/>
            <person name="Han C.S."/>
            <person name="Tsodikov O.V."/>
            <person name="Shimkets L.J."/>
        </authorList>
    </citation>
    <scope>NUCLEOTIDE SEQUENCE [LARGE SCALE GENOMIC DNA]</scope>
    <source>
        <strain evidence="8">ATCC BAA-149 / DSM 14245 / SRS30216</strain>
    </source>
</reference>
<feature type="transmembrane region" description="Helical" evidence="5">
    <location>
        <begin position="216"/>
        <end position="233"/>
    </location>
</feature>
<dbReference type="AlphaFoldDB" id="A6W5R6"/>
<feature type="transmembrane region" description="Helical" evidence="5">
    <location>
        <begin position="12"/>
        <end position="30"/>
    </location>
</feature>
<feature type="transmembrane region" description="Helical" evidence="5">
    <location>
        <begin position="253"/>
        <end position="270"/>
    </location>
</feature>
<dbReference type="InterPro" id="IPR020846">
    <property type="entry name" value="MFS_dom"/>
</dbReference>